<organism evidence="1 2">
    <name type="scientific">Orbus sasakiae</name>
    <dbReference type="NCBI Taxonomy" id="1078475"/>
    <lineage>
        <taxon>Bacteria</taxon>
        <taxon>Pseudomonadati</taxon>
        <taxon>Pseudomonadota</taxon>
        <taxon>Gammaproteobacteria</taxon>
        <taxon>Orbales</taxon>
        <taxon>Orbaceae</taxon>
        <taxon>Orbus</taxon>
    </lineage>
</organism>
<dbReference type="EMBL" id="BAABHY010000001">
    <property type="protein sequence ID" value="GAA5104184.1"/>
    <property type="molecule type" value="Genomic_DNA"/>
</dbReference>
<gene>
    <name evidence="1" type="ORF">GCM10023211_01430</name>
</gene>
<sequence length="63" mass="7324">MLNSSRVRYPDSNEIEIGISDGVISLLSSNDVPFLKKCKRLHKMMHRSLFLLFLNDMMIKVIK</sequence>
<keyword evidence="2" id="KW-1185">Reference proteome</keyword>
<comment type="caution">
    <text evidence="1">The sequence shown here is derived from an EMBL/GenBank/DDBJ whole genome shotgun (WGS) entry which is preliminary data.</text>
</comment>
<proteinExistence type="predicted"/>
<dbReference type="Proteomes" id="UP001500171">
    <property type="component" value="Unassembled WGS sequence"/>
</dbReference>
<reference evidence="2" key="1">
    <citation type="journal article" date="2019" name="Int. J. Syst. Evol. Microbiol.">
        <title>The Global Catalogue of Microorganisms (GCM) 10K type strain sequencing project: providing services to taxonomists for standard genome sequencing and annotation.</title>
        <authorList>
            <consortium name="The Broad Institute Genomics Platform"/>
            <consortium name="The Broad Institute Genome Sequencing Center for Infectious Disease"/>
            <person name="Wu L."/>
            <person name="Ma J."/>
        </authorList>
    </citation>
    <scope>NUCLEOTIDE SEQUENCE [LARGE SCALE GENOMIC DNA]</scope>
    <source>
        <strain evidence="2">JCM 18050</strain>
    </source>
</reference>
<protein>
    <submittedName>
        <fullName evidence="1">Uncharacterized protein</fullName>
    </submittedName>
</protein>
<accession>A0ABP9MYS6</accession>
<evidence type="ECO:0000313" key="1">
    <source>
        <dbReference type="EMBL" id="GAA5104184.1"/>
    </source>
</evidence>
<evidence type="ECO:0000313" key="2">
    <source>
        <dbReference type="Proteomes" id="UP001500171"/>
    </source>
</evidence>
<name>A0ABP9MYS6_9GAMM</name>